<sequence length="200" mass="23301">MEVDILFSESPVFETERLILRKLSMNDLDSYFEFASDPIVSVSTLWNRHETIEDTKDYLHKVMGKYESKEAFRWGIIYKPNNQLIGRTGLISWDVTHSRAEIGYALASQYWNKGIISEATREVMRYGFEKLELNRIEGRCNYNNEGSARVMEKLGMKLEGILREQLKIKGTFMDQRLYSILKSDYVSTINKSSSRGIKNE</sequence>
<evidence type="ECO:0000259" key="1">
    <source>
        <dbReference type="PROSITE" id="PS51186"/>
    </source>
</evidence>
<dbReference type="GO" id="GO:0005737">
    <property type="term" value="C:cytoplasm"/>
    <property type="evidence" value="ECO:0007669"/>
    <property type="project" value="TreeGrafter"/>
</dbReference>
<dbReference type="EMBL" id="LSFN01000005">
    <property type="protein sequence ID" value="OAB76393.1"/>
    <property type="molecule type" value="Genomic_DNA"/>
</dbReference>
<dbReference type="PROSITE" id="PS51186">
    <property type="entry name" value="GNAT"/>
    <property type="match status" value="1"/>
</dbReference>
<dbReference type="InterPro" id="IPR000182">
    <property type="entry name" value="GNAT_dom"/>
</dbReference>
<name>A0A167FBX6_9BACL</name>
<dbReference type="GO" id="GO:0008999">
    <property type="term" value="F:protein-N-terminal-alanine acetyltransferase activity"/>
    <property type="evidence" value="ECO:0007669"/>
    <property type="project" value="TreeGrafter"/>
</dbReference>
<dbReference type="InterPro" id="IPR051531">
    <property type="entry name" value="N-acetyltransferase"/>
</dbReference>
<dbReference type="STRING" id="1763538.LPB68_00555"/>
<dbReference type="SUPFAM" id="SSF55729">
    <property type="entry name" value="Acyl-CoA N-acyltransferases (Nat)"/>
    <property type="match status" value="1"/>
</dbReference>
<dbReference type="PANTHER" id="PTHR43792">
    <property type="entry name" value="GNAT FAMILY, PUTATIVE (AFU_ORTHOLOGUE AFUA_3G00765)-RELATED-RELATED"/>
    <property type="match status" value="1"/>
</dbReference>
<dbReference type="PANTHER" id="PTHR43792:SF9">
    <property type="entry name" value="RIBOSOMAL-PROTEIN-ALANINE ACETYLTRANSFERASE"/>
    <property type="match status" value="1"/>
</dbReference>
<dbReference type="Gene3D" id="3.40.630.30">
    <property type="match status" value="1"/>
</dbReference>
<protein>
    <recommendedName>
        <fullName evidence="1">N-acetyltransferase domain-containing protein</fullName>
    </recommendedName>
</protein>
<dbReference type="Proteomes" id="UP000077134">
    <property type="component" value="Unassembled WGS sequence"/>
</dbReference>
<dbReference type="RefSeq" id="WP_068655073.1">
    <property type="nucleotide sequence ID" value="NZ_CP017770.1"/>
</dbReference>
<dbReference type="Pfam" id="PF13302">
    <property type="entry name" value="Acetyltransf_3"/>
    <property type="match status" value="1"/>
</dbReference>
<feature type="domain" description="N-acetyltransferase" evidence="1">
    <location>
        <begin position="18"/>
        <end position="178"/>
    </location>
</feature>
<evidence type="ECO:0000313" key="3">
    <source>
        <dbReference type="Proteomes" id="UP000077134"/>
    </source>
</evidence>
<accession>A0A167FBX6</accession>
<evidence type="ECO:0000313" key="2">
    <source>
        <dbReference type="EMBL" id="OAB76393.1"/>
    </source>
</evidence>
<dbReference type="AlphaFoldDB" id="A0A167FBX6"/>
<dbReference type="OrthoDB" id="9785602at2"/>
<organism evidence="2 3">
    <name type="scientific">Paenibacillus crassostreae</name>
    <dbReference type="NCBI Taxonomy" id="1763538"/>
    <lineage>
        <taxon>Bacteria</taxon>
        <taxon>Bacillati</taxon>
        <taxon>Bacillota</taxon>
        <taxon>Bacilli</taxon>
        <taxon>Bacillales</taxon>
        <taxon>Paenibacillaceae</taxon>
        <taxon>Paenibacillus</taxon>
    </lineage>
</organism>
<dbReference type="InterPro" id="IPR016181">
    <property type="entry name" value="Acyl_CoA_acyltransferase"/>
</dbReference>
<keyword evidence="3" id="KW-1185">Reference proteome</keyword>
<comment type="caution">
    <text evidence="2">The sequence shown here is derived from an EMBL/GenBank/DDBJ whole genome shotgun (WGS) entry which is preliminary data.</text>
</comment>
<dbReference type="KEGG" id="pcx:LPB68_00555"/>
<gene>
    <name evidence="2" type="ORF">PNBC_02980</name>
</gene>
<proteinExistence type="predicted"/>
<reference evidence="2 3" key="1">
    <citation type="submission" date="2016-02" db="EMBL/GenBank/DDBJ databases">
        <title>Paenibacillus sp. LPB0068, isolated from Crassostrea gigas.</title>
        <authorList>
            <person name="Shin S.-K."/>
            <person name="Yi H."/>
        </authorList>
    </citation>
    <scope>NUCLEOTIDE SEQUENCE [LARGE SCALE GENOMIC DNA]</scope>
    <source>
        <strain evidence="2 3">LPB0068</strain>
    </source>
</reference>